<dbReference type="PROSITE" id="PS50110">
    <property type="entry name" value="RESPONSE_REGULATORY"/>
    <property type="match status" value="1"/>
</dbReference>
<keyword evidence="1" id="KW-0597">Phosphoprotein</keyword>
<gene>
    <name evidence="3" type="ORF">NFI99_00805</name>
</gene>
<evidence type="ECO:0000259" key="2">
    <source>
        <dbReference type="PROSITE" id="PS50110"/>
    </source>
</evidence>
<keyword evidence="4" id="KW-1185">Reference proteome</keyword>
<evidence type="ECO:0000313" key="3">
    <source>
        <dbReference type="EMBL" id="USS43065.1"/>
    </source>
</evidence>
<sequence>MNKITVGVADDHPVVLQGVQHMLLSSPDIDLHFQIDAIKPLLVQLVESPVDVLLCDYEFEGDPEADGLHLLGRIRAANIT</sequence>
<dbReference type="EMBL" id="CP099583">
    <property type="protein sequence ID" value="USS43065.1"/>
    <property type="molecule type" value="Genomic_DNA"/>
</dbReference>
<name>A0ABY5B7Q1_BURGL</name>
<organism evidence="3 4">
    <name type="scientific">Burkholderia glumae</name>
    <name type="common">Pseudomonas glumae</name>
    <dbReference type="NCBI Taxonomy" id="337"/>
    <lineage>
        <taxon>Bacteria</taxon>
        <taxon>Pseudomonadati</taxon>
        <taxon>Pseudomonadota</taxon>
        <taxon>Betaproteobacteria</taxon>
        <taxon>Burkholderiales</taxon>
        <taxon>Burkholderiaceae</taxon>
        <taxon>Burkholderia</taxon>
    </lineage>
</organism>
<feature type="modified residue" description="4-aspartylphosphate" evidence="1">
    <location>
        <position position="56"/>
    </location>
</feature>
<evidence type="ECO:0000313" key="4">
    <source>
        <dbReference type="Proteomes" id="UP001056386"/>
    </source>
</evidence>
<evidence type="ECO:0000256" key="1">
    <source>
        <dbReference type="PROSITE-ProRule" id="PRU00169"/>
    </source>
</evidence>
<dbReference type="InterPro" id="IPR001789">
    <property type="entry name" value="Sig_transdc_resp-reg_receiver"/>
</dbReference>
<dbReference type="SUPFAM" id="SSF52172">
    <property type="entry name" value="CheY-like"/>
    <property type="match status" value="1"/>
</dbReference>
<proteinExistence type="predicted"/>
<dbReference type="InterPro" id="IPR011006">
    <property type="entry name" value="CheY-like_superfamily"/>
</dbReference>
<dbReference type="Proteomes" id="UP001056386">
    <property type="component" value="Chromosome 2"/>
</dbReference>
<dbReference type="Gene3D" id="3.40.50.2300">
    <property type="match status" value="1"/>
</dbReference>
<reference evidence="3" key="1">
    <citation type="submission" date="2022-06" db="EMBL/GenBank/DDBJ databases">
        <title>Draft genome sequence of Burkholderia glumae strain GR20004 isolated from rice panicle showing bacterial panicle blight.</title>
        <authorList>
            <person name="Choi S.Y."/>
            <person name="Lee Y.H."/>
        </authorList>
    </citation>
    <scope>NUCLEOTIDE SEQUENCE</scope>
    <source>
        <strain evidence="3">GR20004</strain>
    </source>
</reference>
<protein>
    <recommendedName>
        <fullName evidence="2">Response regulatory domain-containing protein</fullName>
    </recommendedName>
</protein>
<feature type="domain" description="Response regulatory" evidence="2">
    <location>
        <begin position="5"/>
        <end position="80"/>
    </location>
</feature>
<accession>A0ABY5B7Q1</accession>